<dbReference type="PANTHER" id="PTHR33979">
    <property type="entry name" value="OS02G0221600 PROTEIN"/>
    <property type="match status" value="1"/>
</dbReference>
<evidence type="ECO:0000256" key="1">
    <source>
        <dbReference type="SAM" id="Phobius"/>
    </source>
</evidence>
<evidence type="ECO:0000313" key="2">
    <source>
        <dbReference type="EMBL" id="KAJ8607800.1"/>
    </source>
</evidence>
<dbReference type="PANTHER" id="PTHR33979:SF2">
    <property type="entry name" value="PEPTIDASE M50B-LIKE-DOMAIN-CONTAINING PROTEIN"/>
    <property type="match status" value="1"/>
</dbReference>
<keyword evidence="1" id="KW-1133">Transmembrane helix</keyword>
<feature type="transmembrane region" description="Helical" evidence="1">
    <location>
        <begin position="169"/>
        <end position="187"/>
    </location>
</feature>
<keyword evidence="3" id="KW-1185">Reference proteome</keyword>
<keyword evidence="1" id="KW-0472">Membrane</keyword>
<dbReference type="InterPro" id="IPR049500">
    <property type="entry name" value="Peptidase_M50B-like"/>
</dbReference>
<gene>
    <name evidence="2" type="ORF">CTAYLR_009886</name>
</gene>
<dbReference type="Pfam" id="PF13398">
    <property type="entry name" value="Peptidase_M50B"/>
    <property type="match status" value="1"/>
</dbReference>
<organism evidence="2 3">
    <name type="scientific">Chrysophaeum taylorii</name>
    <dbReference type="NCBI Taxonomy" id="2483200"/>
    <lineage>
        <taxon>Eukaryota</taxon>
        <taxon>Sar</taxon>
        <taxon>Stramenopiles</taxon>
        <taxon>Ochrophyta</taxon>
        <taxon>Pelagophyceae</taxon>
        <taxon>Pelagomonadales</taxon>
        <taxon>Pelagomonadaceae</taxon>
        <taxon>Chrysophaeum</taxon>
    </lineage>
</organism>
<feature type="transmembrane region" description="Helical" evidence="1">
    <location>
        <begin position="12"/>
        <end position="30"/>
    </location>
</feature>
<reference evidence="2" key="1">
    <citation type="submission" date="2023-01" db="EMBL/GenBank/DDBJ databases">
        <title>Metagenome sequencing of chrysophaentin producing Chrysophaeum taylorii.</title>
        <authorList>
            <person name="Davison J."/>
            <person name="Bewley C."/>
        </authorList>
    </citation>
    <scope>NUCLEOTIDE SEQUENCE</scope>
    <source>
        <strain evidence="2">NIES-1699</strain>
    </source>
</reference>
<feature type="transmembrane region" description="Helical" evidence="1">
    <location>
        <begin position="141"/>
        <end position="162"/>
    </location>
</feature>
<feature type="transmembrane region" description="Helical" evidence="1">
    <location>
        <begin position="111"/>
        <end position="129"/>
    </location>
</feature>
<name>A0AAD7UI80_9STRA</name>
<dbReference type="Proteomes" id="UP001230188">
    <property type="component" value="Unassembled WGS sequence"/>
</dbReference>
<dbReference type="AlphaFoldDB" id="A0AAD7UI80"/>
<accession>A0AAD7UI80</accession>
<dbReference type="EMBL" id="JAQMWT010000195">
    <property type="protein sequence ID" value="KAJ8607800.1"/>
    <property type="molecule type" value="Genomic_DNA"/>
</dbReference>
<evidence type="ECO:0000313" key="3">
    <source>
        <dbReference type="Proteomes" id="UP001230188"/>
    </source>
</evidence>
<comment type="caution">
    <text evidence="2">The sequence shown here is derived from an EMBL/GenBank/DDBJ whole genome shotgun (WGS) entry which is preliminary data.</text>
</comment>
<feature type="transmembrane region" description="Helical" evidence="1">
    <location>
        <begin position="222"/>
        <end position="242"/>
    </location>
</feature>
<proteinExistence type="predicted"/>
<sequence>MTGWFRCCDWRQTATLIAILVYTAFDLALWRVDVVSKPMKLLAVFVHEASHASACILTGGTVRSLEVNINEGGVTRFSGGWRRIVTPAGYLGGALWGAVGTTCCGTTPGQYVLVGLLGSGLLATLGLSLLHSSRLDSPLTTIGTCVFFLGVLAALLALHVLVAEDALRFGLLFVTTYISLFSVADIYDDCVARYVSTAAEKSDAVVCAKLCPILPARGWGVVWFLASLGLWFLGISFCLYLTG</sequence>
<protein>
    <submittedName>
        <fullName evidence="2">Uncharacterized protein</fullName>
    </submittedName>
</protein>
<keyword evidence="1" id="KW-0812">Transmembrane</keyword>